<dbReference type="GO" id="GO:0016491">
    <property type="term" value="F:oxidoreductase activity"/>
    <property type="evidence" value="ECO:0007669"/>
    <property type="project" value="UniProtKB-KW"/>
</dbReference>
<evidence type="ECO:0000256" key="1">
    <source>
        <dbReference type="ARBA" id="ARBA00006484"/>
    </source>
</evidence>
<comment type="caution">
    <text evidence="5">The sequence shown here is derived from an EMBL/GenBank/DDBJ whole genome shotgun (WGS) entry which is preliminary data.</text>
</comment>
<dbReference type="PRINTS" id="PR00081">
    <property type="entry name" value="GDHRDH"/>
</dbReference>
<evidence type="ECO:0000313" key="6">
    <source>
        <dbReference type="Proteomes" id="UP000294752"/>
    </source>
</evidence>
<dbReference type="CDD" id="cd05233">
    <property type="entry name" value="SDR_c"/>
    <property type="match status" value="1"/>
</dbReference>
<evidence type="ECO:0000313" key="5">
    <source>
        <dbReference type="EMBL" id="TDS14056.1"/>
    </source>
</evidence>
<dbReference type="RefSeq" id="WP_133640325.1">
    <property type="nucleotide sequence ID" value="NZ_SNZV01000004.1"/>
</dbReference>
<name>A0A4R7D598_9SPHI</name>
<dbReference type="PRINTS" id="PR00080">
    <property type="entry name" value="SDRFAMILY"/>
</dbReference>
<dbReference type="EMBL" id="SNZV01000004">
    <property type="protein sequence ID" value="TDS14056.1"/>
    <property type="molecule type" value="Genomic_DNA"/>
</dbReference>
<reference evidence="5 6" key="1">
    <citation type="submission" date="2019-03" db="EMBL/GenBank/DDBJ databases">
        <title>Genomic Encyclopedia of Type Strains, Phase III (KMG-III): the genomes of soil and plant-associated and newly described type strains.</title>
        <authorList>
            <person name="Whitman W."/>
        </authorList>
    </citation>
    <scope>NUCLEOTIDE SEQUENCE [LARGE SCALE GENOMIC DNA]</scope>
    <source>
        <strain evidence="5 6">CGMCC 1.12801</strain>
    </source>
</reference>
<dbReference type="PANTHER" id="PTHR43391">
    <property type="entry name" value="RETINOL DEHYDROGENASE-RELATED"/>
    <property type="match status" value="1"/>
</dbReference>
<keyword evidence="2" id="KW-0521">NADP</keyword>
<comment type="similarity">
    <text evidence="1 4">Belongs to the short-chain dehydrogenases/reductases (SDR) family.</text>
</comment>
<gene>
    <name evidence="5" type="ORF">B0I21_104385</name>
</gene>
<dbReference type="InterPro" id="IPR036291">
    <property type="entry name" value="NAD(P)-bd_dom_sf"/>
</dbReference>
<keyword evidence="3" id="KW-0560">Oxidoreductase</keyword>
<protein>
    <submittedName>
        <fullName evidence="5">Short-subunit dehydrogenase</fullName>
    </submittedName>
</protein>
<dbReference type="Gene3D" id="3.40.50.720">
    <property type="entry name" value="NAD(P)-binding Rossmann-like Domain"/>
    <property type="match status" value="1"/>
</dbReference>
<proteinExistence type="inferred from homology"/>
<organism evidence="5 6">
    <name type="scientific">Sphingobacterium paludis</name>
    <dbReference type="NCBI Taxonomy" id="1476465"/>
    <lineage>
        <taxon>Bacteria</taxon>
        <taxon>Pseudomonadati</taxon>
        <taxon>Bacteroidota</taxon>
        <taxon>Sphingobacteriia</taxon>
        <taxon>Sphingobacteriales</taxon>
        <taxon>Sphingobacteriaceae</taxon>
        <taxon>Sphingobacterium</taxon>
    </lineage>
</organism>
<evidence type="ECO:0000256" key="2">
    <source>
        <dbReference type="ARBA" id="ARBA00022857"/>
    </source>
</evidence>
<dbReference type="Proteomes" id="UP000294752">
    <property type="component" value="Unassembled WGS sequence"/>
</dbReference>
<dbReference type="InterPro" id="IPR002347">
    <property type="entry name" value="SDR_fam"/>
</dbReference>
<dbReference type="OrthoDB" id="9787298at2"/>
<evidence type="ECO:0000256" key="4">
    <source>
        <dbReference type="RuleBase" id="RU000363"/>
    </source>
</evidence>
<dbReference type="SUPFAM" id="SSF51735">
    <property type="entry name" value="NAD(P)-binding Rossmann-fold domains"/>
    <property type="match status" value="1"/>
</dbReference>
<keyword evidence="6" id="KW-1185">Reference proteome</keyword>
<sequence>MANIIITGASSGIGFEAVLDLTANKDNHVIALARSADKLRKLHEIASSLNPDGGKLYPAKFDIVYDDYVGSLVPYISSKFDSVDILINNAGVLLNKPFLETSLEEFGQVLQTNLLGTVNMIKHVAPLMKSGGHIVNIGSMGGFQGSSKFPGLSAYSASKGALAVLTECLAEELKPQGIKVNCLALGSAQTEMFEAAFPGVEAGTLAFEMGRYVAEFAENGHKYYNGKVLPVANTTP</sequence>
<accession>A0A4R7D598</accession>
<dbReference type="Pfam" id="PF00106">
    <property type="entry name" value="adh_short"/>
    <property type="match status" value="1"/>
</dbReference>
<dbReference type="PANTHER" id="PTHR43391:SF14">
    <property type="entry name" value="DEHYDROGENASE_REDUCTASE SDR FAMILY PROTEIN 7-LIKE"/>
    <property type="match status" value="1"/>
</dbReference>
<dbReference type="AlphaFoldDB" id="A0A4R7D598"/>
<evidence type="ECO:0000256" key="3">
    <source>
        <dbReference type="ARBA" id="ARBA00023002"/>
    </source>
</evidence>